<dbReference type="EMBL" id="KZ270146">
    <property type="protein sequence ID" value="OZC06304.1"/>
    <property type="molecule type" value="Genomic_DNA"/>
</dbReference>
<dbReference type="AlphaFoldDB" id="A0A238BMP2"/>
<feature type="region of interest" description="Disordered" evidence="1">
    <location>
        <begin position="109"/>
        <end position="187"/>
    </location>
</feature>
<dbReference type="OrthoDB" id="5962185at2759"/>
<organism evidence="2 3">
    <name type="scientific">Onchocerca flexuosa</name>
    <dbReference type="NCBI Taxonomy" id="387005"/>
    <lineage>
        <taxon>Eukaryota</taxon>
        <taxon>Metazoa</taxon>
        <taxon>Ecdysozoa</taxon>
        <taxon>Nematoda</taxon>
        <taxon>Chromadorea</taxon>
        <taxon>Rhabditida</taxon>
        <taxon>Spirurina</taxon>
        <taxon>Spiruromorpha</taxon>
        <taxon>Filarioidea</taxon>
        <taxon>Onchocercidae</taxon>
        <taxon>Onchocerca</taxon>
    </lineage>
</organism>
<feature type="compositionally biased region" description="Polar residues" evidence="1">
    <location>
        <begin position="111"/>
        <end position="137"/>
    </location>
</feature>
<sequence>MLDSMPELLDNHPMGLKVGRSKSAPRLFAIDEENEYLEEQQEEYSDADSLCYAESPISVDACSTNSLESNETEEIPLSRQNSFRASNDEKHDLMRKLCVMNLEQEKERNGSLASNFSSNLECGPSSVSSDDGIQSTDSENRSWKIRRLPSSKERPEQEIDTVSEESGYHDFDDGFNSVIADDDEDDIRRSSEIYYDEDESQYDEQVTAL</sequence>
<gene>
    <name evidence="2" type="ORF">X798_06709</name>
</gene>
<protein>
    <submittedName>
        <fullName evidence="2">Uncharacterized protein</fullName>
    </submittedName>
</protein>
<name>A0A238BMP2_9BILA</name>
<accession>A0A238BMP2</accession>
<dbReference type="Proteomes" id="UP000242913">
    <property type="component" value="Unassembled WGS sequence"/>
</dbReference>
<evidence type="ECO:0000313" key="2">
    <source>
        <dbReference type="EMBL" id="OZC06304.1"/>
    </source>
</evidence>
<keyword evidence="3" id="KW-1185">Reference proteome</keyword>
<reference evidence="2 3" key="1">
    <citation type="submission" date="2015-12" db="EMBL/GenBank/DDBJ databases">
        <title>Draft genome of the nematode, Onchocerca flexuosa.</title>
        <authorList>
            <person name="Mitreva M."/>
        </authorList>
    </citation>
    <scope>NUCLEOTIDE SEQUENCE [LARGE SCALE GENOMIC DNA]</scope>
    <source>
        <strain evidence="2">Red Deer</strain>
    </source>
</reference>
<proteinExistence type="predicted"/>
<evidence type="ECO:0000313" key="3">
    <source>
        <dbReference type="Proteomes" id="UP000242913"/>
    </source>
</evidence>
<evidence type="ECO:0000256" key="1">
    <source>
        <dbReference type="SAM" id="MobiDB-lite"/>
    </source>
</evidence>